<dbReference type="Proteomes" id="UP000190064">
    <property type="component" value="Unassembled WGS sequence"/>
</dbReference>
<organism evidence="2 3">
    <name type="scientific">Oceanospirillum linum</name>
    <dbReference type="NCBI Taxonomy" id="966"/>
    <lineage>
        <taxon>Bacteria</taxon>
        <taxon>Pseudomonadati</taxon>
        <taxon>Pseudomonadota</taxon>
        <taxon>Gammaproteobacteria</taxon>
        <taxon>Oceanospirillales</taxon>
        <taxon>Oceanospirillaceae</taxon>
        <taxon>Oceanospirillum</taxon>
    </lineage>
</organism>
<keyword evidence="1" id="KW-1133">Transmembrane helix</keyword>
<sequence>MKWCAYHYIYQIIQILIKGGDLSEQTKAGRQIALLGIFCPIFWYYFLSGADRSTLIFHGTHSGIVFLIGVAIMAVSLKKKSRIDE</sequence>
<protein>
    <submittedName>
        <fullName evidence="2">Uncharacterized protein</fullName>
    </submittedName>
</protein>
<dbReference type="RefSeq" id="WP_077242957.1">
    <property type="nucleotide sequence ID" value="NZ_FXTS01000001.1"/>
</dbReference>
<reference evidence="2" key="1">
    <citation type="submission" date="2017-02" db="EMBL/GenBank/DDBJ databases">
        <title>Draft Genome Sequence of the Salt Water Bacterium Oceanospirillum linum ATCC 11336.</title>
        <authorList>
            <person name="Trachtenberg A.M."/>
            <person name="Carney J.G."/>
            <person name="Linnane J.D."/>
            <person name="Rheaume B.A."/>
            <person name="Pitts N.L."/>
            <person name="Mykles D.L."/>
            <person name="Maclea K.S."/>
        </authorList>
    </citation>
    <scope>NUCLEOTIDE SEQUENCE [LARGE SCALE GENOMIC DNA]</scope>
    <source>
        <strain evidence="2">ATCC 11336</strain>
    </source>
</reference>
<dbReference type="AlphaFoldDB" id="A0A1T1HF61"/>
<gene>
    <name evidence="2" type="ORF">BTA35_0203170</name>
</gene>
<keyword evidence="1" id="KW-0472">Membrane</keyword>
<accession>A0A1T1HF61</accession>
<evidence type="ECO:0000313" key="3">
    <source>
        <dbReference type="Proteomes" id="UP000190064"/>
    </source>
</evidence>
<feature type="transmembrane region" description="Helical" evidence="1">
    <location>
        <begin position="32"/>
        <end position="50"/>
    </location>
</feature>
<evidence type="ECO:0000313" key="2">
    <source>
        <dbReference type="EMBL" id="OOV88518.1"/>
    </source>
</evidence>
<dbReference type="STRING" id="966.BTA35_0203170"/>
<keyword evidence="3" id="KW-1185">Reference proteome</keyword>
<dbReference type="EMBL" id="MTSD02000001">
    <property type="protein sequence ID" value="OOV88518.1"/>
    <property type="molecule type" value="Genomic_DNA"/>
</dbReference>
<evidence type="ECO:0000256" key="1">
    <source>
        <dbReference type="SAM" id="Phobius"/>
    </source>
</evidence>
<feature type="transmembrane region" description="Helical" evidence="1">
    <location>
        <begin position="56"/>
        <end position="77"/>
    </location>
</feature>
<name>A0A1T1HF61_OCELI</name>
<proteinExistence type="predicted"/>
<keyword evidence="1" id="KW-0812">Transmembrane</keyword>
<comment type="caution">
    <text evidence="2">The sequence shown here is derived from an EMBL/GenBank/DDBJ whole genome shotgun (WGS) entry which is preliminary data.</text>
</comment>